<dbReference type="Pfam" id="PF05356">
    <property type="entry name" value="Phage_Coat_B"/>
    <property type="match status" value="1"/>
</dbReference>
<evidence type="ECO:0000256" key="2">
    <source>
        <dbReference type="SAM" id="SignalP"/>
    </source>
</evidence>
<feature type="transmembrane region" description="Helical" evidence="1">
    <location>
        <begin position="40"/>
        <end position="64"/>
    </location>
</feature>
<dbReference type="EMBL" id="LDSL01000084">
    <property type="protein sequence ID" value="KTT20394.1"/>
    <property type="molecule type" value="Genomic_DNA"/>
</dbReference>
<accession>A0A147GSC6</accession>
<sequence>MKSNQSTNPAVVAALAAALLAVAVPSQAAAVDVAAVVTDIGAQIAPITAIGGAVLLVVVAIKAFKWVRRALS</sequence>
<dbReference type="InterPro" id="IPR008020">
    <property type="entry name" value="G8P"/>
</dbReference>
<feature type="signal peptide" evidence="2">
    <location>
        <begin position="1"/>
        <end position="28"/>
    </location>
</feature>
<gene>
    <name evidence="3" type="ORF">NS331_13940</name>
</gene>
<dbReference type="RefSeq" id="WP_058642583.1">
    <property type="nucleotide sequence ID" value="NZ_LDSL01000084.1"/>
</dbReference>
<organism evidence="3 4">
    <name type="scientific">Pseudacidovorax intermedius</name>
    <dbReference type="NCBI Taxonomy" id="433924"/>
    <lineage>
        <taxon>Bacteria</taxon>
        <taxon>Pseudomonadati</taxon>
        <taxon>Pseudomonadota</taxon>
        <taxon>Betaproteobacteria</taxon>
        <taxon>Burkholderiales</taxon>
        <taxon>Comamonadaceae</taxon>
        <taxon>Pseudacidovorax</taxon>
    </lineage>
</organism>
<evidence type="ECO:0000313" key="3">
    <source>
        <dbReference type="EMBL" id="KTT20394.1"/>
    </source>
</evidence>
<feature type="chain" id="PRO_5007546864" description="Virion coat protein B" evidence="2">
    <location>
        <begin position="29"/>
        <end position="72"/>
    </location>
</feature>
<evidence type="ECO:0008006" key="5">
    <source>
        <dbReference type="Google" id="ProtNLM"/>
    </source>
</evidence>
<comment type="caution">
    <text evidence="3">The sequence shown here is derived from an EMBL/GenBank/DDBJ whole genome shotgun (WGS) entry which is preliminary data.</text>
</comment>
<protein>
    <recommendedName>
        <fullName evidence="5">Virion coat protein B</fullName>
    </recommendedName>
</protein>
<reference evidence="3 4" key="1">
    <citation type="journal article" date="2016" name="Front. Microbiol.">
        <title>Genomic Resource of Rice Seed Associated Bacteria.</title>
        <authorList>
            <person name="Midha S."/>
            <person name="Bansal K."/>
            <person name="Sharma S."/>
            <person name="Kumar N."/>
            <person name="Patil P.P."/>
            <person name="Chaudhry V."/>
            <person name="Patil P.B."/>
        </authorList>
    </citation>
    <scope>NUCLEOTIDE SEQUENCE [LARGE SCALE GENOMIC DNA]</scope>
    <source>
        <strain evidence="3 4">NS331</strain>
    </source>
</reference>
<keyword evidence="1" id="KW-0472">Membrane</keyword>
<dbReference type="AlphaFoldDB" id="A0A147GSC6"/>
<evidence type="ECO:0000256" key="1">
    <source>
        <dbReference type="SAM" id="Phobius"/>
    </source>
</evidence>
<keyword evidence="2" id="KW-0732">Signal</keyword>
<keyword evidence="1" id="KW-0812">Transmembrane</keyword>
<dbReference type="SUPFAM" id="SSF57987">
    <property type="entry name" value="Inovirus (filamentous phage) major coat protein"/>
    <property type="match status" value="1"/>
</dbReference>
<proteinExistence type="predicted"/>
<evidence type="ECO:0000313" key="4">
    <source>
        <dbReference type="Proteomes" id="UP000072741"/>
    </source>
</evidence>
<name>A0A147GSC6_9BURK</name>
<dbReference type="Proteomes" id="UP000072741">
    <property type="component" value="Unassembled WGS sequence"/>
</dbReference>
<keyword evidence="1" id="KW-1133">Transmembrane helix</keyword>
<keyword evidence="4" id="KW-1185">Reference proteome</keyword>